<feature type="non-terminal residue" evidence="3">
    <location>
        <position position="156"/>
    </location>
</feature>
<dbReference type="PANTHER" id="PTHR47595:SF1">
    <property type="entry name" value="MYB_SANT-LIKE DNA-BINDING DOMAIN-CONTAINING PROTEIN"/>
    <property type="match status" value="1"/>
</dbReference>
<evidence type="ECO:0000256" key="1">
    <source>
        <dbReference type="SAM" id="MobiDB-lite"/>
    </source>
</evidence>
<dbReference type="InterPro" id="IPR044822">
    <property type="entry name" value="Myb_DNA-bind_4"/>
</dbReference>
<accession>E9J7H6</accession>
<organism>
    <name type="scientific">Solenopsis invicta</name>
    <name type="common">Red imported fire ant</name>
    <name type="synonym">Solenopsis wagneri</name>
    <dbReference type="NCBI Taxonomy" id="13686"/>
    <lineage>
        <taxon>Eukaryota</taxon>
        <taxon>Metazoa</taxon>
        <taxon>Ecdysozoa</taxon>
        <taxon>Arthropoda</taxon>
        <taxon>Hexapoda</taxon>
        <taxon>Insecta</taxon>
        <taxon>Pterygota</taxon>
        <taxon>Neoptera</taxon>
        <taxon>Endopterygota</taxon>
        <taxon>Hymenoptera</taxon>
        <taxon>Apocrita</taxon>
        <taxon>Aculeata</taxon>
        <taxon>Formicoidea</taxon>
        <taxon>Formicidae</taxon>
        <taxon>Myrmicinae</taxon>
        <taxon>Solenopsis</taxon>
    </lineage>
</organism>
<feature type="domain" description="Myb/SANT-like DNA-binding" evidence="2">
    <location>
        <begin position="5"/>
        <end position="69"/>
    </location>
</feature>
<evidence type="ECO:0000259" key="2">
    <source>
        <dbReference type="Pfam" id="PF13837"/>
    </source>
</evidence>
<dbReference type="PANTHER" id="PTHR47595">
    <property type="entry name" value="HEAT SHOCK 70 KDA PROTEIN 14"/>
    <property type="match status" value="1"/>
</dbReference>
<dbReference type="AlphaFoldDB" id="E9J7H6"/>
<dbReference type="HOGENOM" id="CLU_1688936_0_0_1"/>
<dbReference type="Pfam" id="PF13837">
    <property type="entry name" value="Myb_DNA-bind_4"/>
    <property type="match status" value="1"/>
</dbReference>
<dbReference type="EMBL" id="GL768524">
    <property type="protein sequence ID" value="EFZ11227.1"/>
    <property type="molecule type" value="Genomic_DNA"/>
</dbReference>
<evidence type="ECO:0000313" key="3">
    <source>
        <dbReference type="EMBL" id="EFZ11227.1"/>
    </source>
</evidence>
<name>E9J7H6_SOLIN</name>
<dbReference type="Gene3D" id="1.10.10.60">
    <property type="entry name" value="Homeodomain-like"/>
    <property type="match status" value="1"/>
</dbReference>
<sequence length="156" mass="18525">MFISRKTKQHLCWEEIATKMTEKSHNIFGKKCCTRFQTLKRTYKQIKDHDDKSGNNRKTWKYFETMKDLFGTKPWIEAAAVVESHINDSDETNDEPSNKKRKNKGCSENSYTSVIYQKLNISERKAFQAKVAWFRGEYKKVEWHRQETKDFPATSV</sequence>
<feature type="region of interest" description="Disordered" evidence="1">
    <location>
        <begin position="86"/>
        <end position="106"/>
    </location>
</feature>
<protein>
    <recommendedName>
        <fullName evidence="2">Myb/SANT-like DNA-binding domain-containing protein</fullName>
    </recommendedName>
</protein>
<gene>
    <name evidence="3" type="ORF">SINV_02712</name>
</gene>
<proteinExistence type="predicted"/>
<reference evidence="3" key="1">
    <citation type="journal article" date="2011" name="Proc. Natl. Acad. Sci. U.S.A.">
        <title>The genome of the fire ant Solenopsis invicta.</title>
        <authorList>
            <person name="Wurm Y."/>
            <person name="Wang J."/>
            <person name="Riba-Grognuz O."/>
            <person name="Corona M."/>
            <person name="Nygaard S."/>
            <person name="Hunt B.G."/>
            <person name="Ingram K.K."/>
            <person name="Falquet L."/>
            <person name="Nipitwattanaphon M."/>
            <person name="Gotzek D."/>
            <person name="Dijkstra M.B."/>
            <person name="Oettler J."/>
            <person name="Comtesse F."/>
            <person name="Shih C.J."/>
            <person name="Wu W.J."/>
            <person name="Yang C.C."/>
            <person name="Thomas J."/>
            <person name="Beaudoing E."/>
            <person name="Pradervand S."/>
            <person name="Flegel V."/>
            <person name="Cook E.D."/>
            <person name="Fabbretti R."/>
            <person name="Stockinger H."/>
            <person name="Long L."/>
            <person name="Farmerie W.G."/>
            <person name="Oakey J."/>
            <person name="Boomsma J.J."/>
            <person name="Pamilo P."/>
            <person name="Yi S.V."/>
            <person name="Heinze J."/>
            <person name="Goodisman M.A."/>
            <person name="Farinelli L."/>
            <person name="Harshman K."/>
            <person name="Hulo N."/>
            <person name="Cerutti L."/>
            <person name="Xenarios I."/>
            <person name="Shoemaker D."/>
            <person name="Keller L."/>
        </authorList>
    </citation>
    <scope>NUCLEOTIDE SEQUENCE [LARGE SCALE GENOMIC DNA]</scope>
</reference>